<feature type="region of interest" description="Disordered" evidence="3">
    <location>
        <begin position="220"/>
        <end position="252"/>
    </location>
</feature>
<reference evidence="4 5" key="1">
    <citation type="journal article" date="2009" name="Nature">
        <title>Evolution of pathogenicity and sexual reproduction in eight Candida genomes.</title>
        <authorList>
            <person name="Butler G."/>
            <person name="Rasmussen M.D."/>
            <person name="Lin M.F."/>
            <person name="Santos M.A."/>
            <person name="Sakthikumar S."/>
            <person name="Munro C.A."/>
            <person name="Rheinbay E."/>
            <person name="Grabherr M."/>
            <person name="Forche A."/>
            <person name="Reedy J.L."/>
            <person name="Agrafioti I."/>
            <person name="Arnaud M.B."/>
            <person name="Bates S."/>
            <person name="Brown A.J."/>
            <person name="Brunke S."/>
            <person name="Costanzo M.C."/>
            <person name="Fitzpatrick D.A."/>
            <person name="de Groot P.W."/>
            <person name="Harris D."/>
            <person name="Hoyer L.L."/>
            <person name="Hube B."/>
            <person name="Klis F.M."/>
            <person name="Kodira C."/>
            <person name="Lennard N."/>
            <person name="Logue M.E."/>
            <person name="Martin R."/>
            <person name="Neiman A.M."/>
            <person name="Nikolaou E."/>
            <person name="Quail M.A."/>
            <person name="Quinn J."/>
            <person name="Santos M.C."/>
            <person name="Schmitzberger F.F."/>
            <person name="Sherlock G."/>
            <person name="Shah P."/>
            <person name="Silverstein K.A."/>
            <person name="Skrzypek M.S."/>
            <person name="Soll D."/>
            <person name="Staggs R."/>
            <person name="Stansfield I."/>
            <person name="Stumpf M.P."/>
            <person name="Sudbery P.E."/>
            <person name="Srikantha T."/>
            <person name="Zeng Q."/>
            <person name="Berman J."/>
            <person name="Berriman M."/>
            <person name="Heitman J."/>
            <person name="Gow N.A."/>
            <person name="Lorenz M.C."/>
            <person name="Birren B.W."/>
            <person name="Kellis M."/>
            <person name="Cuomo C.A."/>
        </authorList>
    </citation>
    <scope>NUCLEOTIDE SEQUENCE [LARGE SCALE GENOMIC DNA]</scope>
    <source>
        <strain evidence="5">ATCC 11503 / BCRC 21390 / CBS 2605 / JCM 1781 / NBRC 1676 / NRRL YB-4239</strain>
    </source>
</reference>
<dbReference type="GO" id="GO:0051642">
    <property type="term" value="P:centrosome localization"/>
    <property type="evidence" value="ECO:0007669"/>
    <property type="project" value="TreeGrafter"/>
</dbReference>
<keyword evidence="5" id="KW-1185">Reference proteome</keyword>
<dbReference type="GO" id="GO:0007059">
    <property type="term" value="P:chromosome segregation"/>
    <property type="evidence" value="ECO:0007669"/>
    <property type="project" value="TreeGrafter"/>
</dbReference>
<dbReference type="STRING" id="379508.A5DS25"/>
<feature type="region of interest" description="Disordered" evidence="3">
    <location>
        <begin position="182"/>
        <end position="207"/>
    </location>
</feature>
<evidence type="ECO:0000256" key="3">
    <source>
        <dbReference type="SAM" id="MobiDB-lite"/>
    </source>
</evidence>
<dbReference type="InParanoid" id="A5DS25"/>
<protein>
    <recommendedName>
        <fullName evidence="6">NUDE domain-containing protein</fullName>
    </recommendedName>
</protein>
<dbReference type="VEuPathDB" id="FungiDB:LELG_00161"/>
<evidence type="ECO:0000256" key="1">
    <source>
        <dbReference type="ARBA" id="ARBA00007429"/>
    </source>
</evidence>
<dbReference type="eggNOG" id="KOG1853">
    <property type="taxonomic scope" value="Eukaryota"/>
</dbReference>
<feature type="region of interest" description="Disordered" evidence="3">
    <location>
        <begin position="304"/>
        <end position="354"/>
    </location>
</feature>
<dbReference type="PANTHER" id="PTHR10921:SF1">
    <property type="entry name" value="NUCLEAR DISTRIBUTION PROTEIN NUDE HOMOLOG"/>
    <property type="match status" value="1"/>
</dbReference>
<proteinExistence type="inferred from homology"/>
<dbReference type="OrthoDB" id="5877028at2759"/>
<dbReference type="Proteomes" id="UP000001996">
    <property type="component" value="Unassembled WGS sequence"/>
</dbReference>
<dbReference type="InterPro" id="IPR033494">
    <property type="entry name" value="NUDE"/>
</dbReference>
<dbReference type="HOGENOM" id="CLU_863308_0_0_1"/>
<dbReference type="PANTHER" id="PTHR10921">
    <property type="entry name" value="NUCLEAR DISTRIBUTION PROTEIN NUDE HOMOLOG 1"/>
    <property type="match status" value="1"/>
</dbReference>
<dbReference type="AlphaFoldDB" id="A5DS25"/>
<dbReference type="EMBL" id="CH981524">
    <property type="protein sequence ID" value="EDK41983.1"/>
    <property type="molecule type" value="Genomic_DNA"/>
</dbReference>
<gene>
    <name evidence="4" type="ORF">LELG_00161</name>
</gene>
<dbReference type="GO" id="GO:0005871">
    <property type="term" value="C:kinesin complex"/>
    <property type="evidence" value="ECO:0007669"/>
    <property type="project" value="TreeGrafter"/>
</dbReference>
<dbReference type="OMA" id="YITNYQN"/>
<evidence type="ECO:0000313" key="5">
    <source>
        <dbReference type="Proteomes" id="UP000001996"/>
    </source>
</evidence>
<keyword evidence="2" id="KW-0175">Coiled coil</keyword>
<evidence type="ECO:0000256" key="2">
    <source>
        <dbReference type="ARBA" id="ARBA00023054"/>
    </source>
</evidence>
<accession>A5DS25</accession>
<dbReference type="GO" id="GO:0008017">
    <property type="term" value="F:microtubule binding"/>
    <property type="evidence" value="ECO:0007669"/>
    <property type="project" value="InterPro"/>
</dbReference>
<dbReference type="GO" id="GO:0000776">
    <property type="term" value="C:kinetochore"/>
    <property type="evidence" value="ECO:0007669"/>
    <property type="project" value="TreeGrafter"/>
</dbReference>
<organism evidence="4 5">
    <name type="scientific">Lodderomyces elongisporus (strain ATCC 11503 / CBS 2605 / JCM 1781 / NBRC 1676 / NRRL YB-4239)</name>
    <name type="common">Yeast</name>
    <name type="synonym">Saccharomyces elongisporus</name>
    <dbReference type="NCBI Taxonomy" id="379508"/>
    <lineage>
        <taxon>Eukaryota</taxon>
        <taxon>Fungi</taxon>
        <taxon>Dikarya</taxon>
        <taxon>Ascomycota</taxon>
        <taxon>Saccharomycotina</taxon>
        <taxon>Pichiomycetes</taxon>
        <taxon>Debaryomycetaceae</taxon>
        <taxon>Candida/Lodderomyces clade</taxon>
        <taxon>Lodderomyces</taxon>
    </lineage>
</organism>
<evidence type="ECO:0008006" key="6">
    <source>
        <dbReference type="Google" id="ProtNLM"/>
    </source>
</evidence>
<dbReference type="GO" id="GO:0047496">
    <property type="term" value="P:vesicle transport along microtubule"/>
    <property type="evidence" value="ECO:0007669"/>
    <property type="project" value="TreeGrafter"/>
</dbReference>
<dbReference type="KEGG" id="lel:PVL30_000156"/>
<feature type="compositionally biased region" description="Polar residues" evidence="3">
    <location>
        <begin position="304"/>
        <end position="316"/>
    </location>
</feature>
<dbReference type="Gene3D" id="6.10.250.1080">
    <property type="match status" value="1"/>
</dbReference>
<dbReference type="GO" id="GO:0007020">
    <property type="term" value="P:microtubule nucleation"/>
    <property type="evidence" value="ECO:0007669"/>
    <property type="project" value="TreeGrafter"/>
</dbReference>
<evidence type="ECO:0000313" key="4">
    <source>
        <dbReference type="EMBL" id="EDK41983.1"/>
    </source>
</evidence>
<comment type="similarity">
    <text evidence="1">Belongs to the nudE family.</text>
</comment>
<sequence>MDALRNRLSDLSRDELIQRILESEVALTEFQESSRDLEKALEDELHDLESNNTNMQKQINELKKQLENSRRHNKELSNEIDSLQEHIHKNDKEIAQLRQTLVNVEITNDTMENQDRIMTSKYEVQQSLNNQLLEKLAILEDELDRTKKANMEQGLHVANYKIQIKDLQTKIDTIEQRLKQEQEQKQKRKQEMNKYVDRGGASSIDPLDERDTLFLSIREMLKSTPPPDKIRDTSSSTSSNNNNNNNCNSSYQMGRLKKSDSLQKLKNLTRDIEVFLGKQQQRQHHQHQHEQGDGLLSRLSMLKSPSTTQLSTMEDSTATRRDRSSKRISYSKRFSDLPSIGGSPISQRLMKEST</sequence>
<feature type="compositionally biased region" description="Low complexity" evidence="3">
    <location>
        <begin position="233"/>
        <end position="250"/>
    </location>
</feature>
<name>A5DS25_LODEL</name>
<dbReference type="GO" id="GO:0000132">
    <property type="term" value="P:establishment of mitotic spindle orientation"/>
    <property type="evidence" value="ECO:0007669"/>
    <property type="project" value="TreeGrafter"/>
</dbReference>
<dbReference type="GeneID" id="5234725"/>
<feature type="compositionally biased region" description="Basic and acidic residues" evidence="3">
    <location>
        <begin position="182"/>
        <end position="197"/>
    </location>
</feature>